<comment type="caution">
    <text evidence="3">The sequence shown here is derived from an EMBL/GenBank/DDBJ whole genome shotgun (WGS) entry which is preliminary data.</text>
</comment>
<evidence type="ECO:0000256" key="1">
    <source>
        <dbReference type="SAM" id="Coils"/>
    </source>
</evidence>
<dbReference type="eggNOG" id="ENOG502Z8QF">
    <property type="taxonomic scope" value="Bacteria"/>
</dbReference>
<dbReference type="Proteomes" id="UP000028607">
    <property type="component" value="Unassembled WGS sequence"/>
</dbReference>
<evidence type="ECO:0000256" key="2">
    <source>
        <dbReference type="SAM" id="MobiDB-lite"/>
    </source>
</evidence>
<feature type="coiled-coil region" evidence="1">
    <location>
        <begin position="321"/>
        <end position="400"/>
    </location>
</feature>
<feature type="region of interest" description="Disordered" evidence="2">
    <location>
        <begin position="192"/>
        <end position="222"/>
    </location>
</feature>
<dbReference type="PATRIC" id="fig|1317124.6.peg.1768"/>
<keyword evidence="4" id="KW-1185">Reference proteome</keyword>
<name>A0A085TXP5_9RHOB</name>
<reference evidence="4" key="1">
    <citation type="submission" date="2013-04" db="EMBL/GenBank/DDBJ databases">
        <title>Thioclava sp. 13D2W-2 Genome Sequencing.</title>
        <authorList>
            <person name="Lai Q."/>
            <person name="Li G."/>
            <person name="Shao Z."/>
        </authorList>
    </citation>
    <scope>NUCLEOTIDE SEQUENCE [LARGE SCALE GENOMIC DNA]</scope>
    <source>
        <strain evidence="4">13D2W-2</strain>
    </source>
</reference>
<organism evidence="3 4">
    <name type="scientific">Thioclava atlantica</name>
    <dbReference type="NCBI Taxonomy" id="1317124"/>
    <lineage>
        <taxon>Bacteria</taxon>
        <taxon>Pseudomonadati</taxon>
        <taxon>Pseudomonadota</taxon>
        <taxon>Alphaproteobacteria</taxon>
        <taxon>Rhodobacterales</taxon>
        <taxon>Paracoccaceae</taxon>
        <taxon>Thioclava</taxon>
    </lineage>
</organism>
<feature type="compositionally biased region" description="Basic residues" evidence="2">
    <location>
        <begin position="208"/>
        <end position="217"/>
    </location>
</feature>
<accession>A0A085TXP5</accession>
<sequence>MAYQFVHIQTYSLKPTLVQRTKDHYNDLNQVFGEALRDQRYSRHIATPRPPQILTGFGLIAPAELRRLHDAHRTEIRETVRKKGGGSYERGLKTDAPTLYTEIHSHPITSAEYLGGSEEIIAEIETWADRLLRDFRARMPEGLSASAVMHLDEKYVHIHVLAVNLTDPKLSANKLHVGKVAAAALRTAHGPAEALTSLPRPEPLSRPLKPKRPKPSKNRVTQARRMSLYEEQIAAWQERCAEIERQNSEALATWTFENDRHMHKARKNKTEKNSEKAAYEAAMASFQDDYYEAVGKPCGLLRHGPRNARLSTVQYAERKAHARLIAKVEAAQRELDLSNKTKAERLEKEEKALGKQVDTLKERLQRIETENEKLVRRKQKVDAQEDEIAERENAAELREQVATRKLQESEAGLETMRYMLDMVEDGRFLEMNEPDQFLHRAPKFLQQIAATEPDERSTVQKMVIRFAGLLQRVVTAIGGGPDKAQPETDRGPGL</sequence>
<dbReference type="Gene3D" id="3.30.930.30">
    <property type="match status" value="1"/>
</dbReference>
<reference evidence="3 4" key="2">
    <citation type="journal article" date="2015" name="Antonie Van Leeuwenhoek">
        <title>Thioclava indica sp. nov., isolated from surface seawater of the Indian Ocean.</title>
        <authorList>
            <person name="Liu Y."/>
            <person name="Lai Q."/>
            <person name="Du J."/>
            <person name="Xu H."/>
            <person name="Jiang L."/>
            <person name="Shao Z."/>
        </authorList>
    </citation>
    <scope>NUCLEOTIDE SEQUENCE [LARGE SCALE GENOMIC DNA]</scope>
    <source>
        <strain evidence="3 4">13D2W-2</strain>
    </source>
</reference>
<dbReference type="OrthoDB" id="6183171at2"/>
<evidence type="ECO:0000313" key="4">
    <source>
        <dbReference type="Proteomes" id="UP000028607"/>
    </source>
</evidence>
<proteinExistence type="predicted"/>
<dbReference type="RefSeq" id="WP_038145409.1">
    <property type="nucleotide sequence ID" value="NZ_AQRC01000005.1"/>
</dbReference>
<feature type="coiled-coil region" evidence="1">
    <location>
        <begin position="226"/>
        <end position="282"/>
    </location>
</feature>
<protein>
    <submittedName>
        <fullName evidence="3">Mob protein</fullName>
    </submittedName>
</protein>
<dbReference type="EMBL" id="AQRC01000005">
    <property type="protein sequence ID" value="KFE35492.1"/>
    <property type="molecule type" value="Genomic_DNA"/>
</dbReference>
<evidence type="ECO:0000313" key="3">
    <source>
        <dbReference type="EMBL" id="KFE35492.1"/>
    </source>
</evidence>
<keyword evidence="1" id="KW-0175">Coiled coil</keyword>
<gene>
    <name evidence="3" type="ORF">DW2_08682</name>
</gene>
<dbReference type="AlphaFoldDB" id="A0A085TXP5"/>